<dbReference type="InParanoid" id="A0A0D0A2J6"/>
<reference evidence="1 2" key="1">
    <citation type="submission" date="2014-04" db="EMBL/GenBank/DDBJ databases">
        <authorList>
            <consortium name="DOE Joint Genome Institute"/>
            <person name="Kuo A."/>
            <person name="Ruytinx J."/>
            <person name="Rineau F."/>
            <person name="Colpaert J."/>
            <person name="Kohler A."/>
            <person name="Nagy L.G."/>
            <person name="Floudas D."/>
            <person name="Copeland A."/>
            <person name="Barry K.W."/>
            <person name="Cichocki N."/>
            <person name="Veneault-Fourrey C."/>
            <person name="LaButti K."/>
            <person name="Lindquist E.A."/>
            <person name="Lipzen A."/>
            <person name="Lundell T."/>
            <person name="Morin E."/>
            <person name="Murat C."/>
            <person name="Sun H."/>
            <person name="Tunlid A."/>
            <person name="Henrissat B."/>
            <person name="Grigoriev I.V."/>
            <person name="Hibbett D.S."/>
            <person name="Martin F."/>
            <person name="Nordberg H.P."/>
            <person name="Cantor M.N."/>
            <person name="Hua S.X."/>
        </authorList>
    </citation>
    <scope>NUCLEOTIDE SEQUENCE [LARGE SCALE GENOMIC DNA]</scope>
    <source>
        <strain evidence="1 2">UH-Slu-Lm8-n1</strain>
    </source>
</reference>
<name>A0A0D0A2J6_9AGAM</name>
<dbReference type="EMBL" id="KN835577">
    <property type="protein sequence ID" value="KIK35921.1"/>
    <property type="molecule type" value="Genomic_DNA"/>
</dbReference>
<gene>
    <name evidence="1" type="ORF">CY34DRAFT_551525</name>
</gene>
<organism evidence="1 2">
    <name type="scientific">Suillus luteus UH-Slu-Lm8-n1</name>
    <dbReference type="NCBI Taxonomy" id="930992"/>
    <lineage>
        <taxon>Eukaryota</taxon>
        <taxon>Fungi</taxon>
        <taxon>Dikarya</taxon>
        <taxon>Basidiomycota</taxon>
        <taxon>Agaricomycotina</taxon>
        <taxon>Agaricomycetes</taxon>
        <taxon>Agaricomycetidae</taxon>
        <taxon>Boletales</taxon>
        <taxon>Suillineae</taxon>
        <taxon>Suillaceae</taxon>
        <taxon>Suillus</taxon>
    </lineage>
</organism>
<sequence>MSHYSTAKGVFECSQHRLTVPHTFIFTPPTPISDIGISLCYIALLLRFTFTLLDASRLPAVVARAKAGSSCSSECWRSPRTN</sequence>
<accession>A0A0D0A2J6</accession>
<keyword evidence="2" id="KW-1185">Reference proteome</keyword>
<reference evidence="2" key="2">
    <citation type="submission" date="2015-01" db="EMBL/GenBank/DDBJ databases">
        <title>Evolutionary Origins and Diversification of the Mycorrhizal Mutualists.</title>
        <authorList>
            <consortium name="DOE Joint Genome Institute"/>
            <consortium name="Mycorrhizal Genomics Consortium"/>
            <person name="Kohler A."/>
            <person name="Kuo A."/>
            <person name="Nagy L.G."/>
            <person name="Floudas D."/>
            <person name="Copeland A."/>
            <person name="Barry K.W."/>
            <person name="Cichocki N."/>
            <person name="Veneault-Fourrey C."/>
            <person name="LaButti K."/>
            <person name="Lindquist E.A."/>
            <person name="Lipzen A."/>
            <person name="Lundell T."/>
            <person name="Morin E."/>
            <person name="Murat C."/>
            <person name="Riley R."/>
            <person name="Ohm R."/>
            <person name="Sun H."/>
            <person name="Tunlid A."/>
            <person name="Henrissat B."/>
            <person name="Grigoriev I.V."/>
            <person name="Hibbett D.S."/>
            <person name="Martin F."/>
        </authorList>
    </citation>
    <scope>NUCLEOTIDE SEQUENCE [LARGE SCALE GENOMIC DNA]</scope>
    <source>
        <strain evidence="2">UH-Slu-Lm8-n1</strain>
    </source>
</reference>
<protein>
    <submittedName>
        <fullName evidence="1">Uncharacterized protein</fullName>
    </submittedName>
</protein>
<dbReference type="Proteomes" id="UP000054485">
    <property type="component" value="Unassembled WGS sequence"/>
</dbReference>
<evidence type="ECO:0000313" key="2">
    <source>
        <dbReference type="Proteomes" id="UP000054485"/>
    </source>
</evidence>
<evidence type="ECO:0000313" key="1">
    <source>
        <dbReference type="EMBL" id="KIK35921.1"/>
    </source>
</evidence>
<proteinExistence type="predicted"/>
<dbReference type="AlphaFoldDB" id="A0A0D0A2J6"/>
<dbReference type="HOGENOM" id="CLU_2559846_0_0_1"/>